<organism evidence="3 4">
    <name type="scientific">Streptomyces cupreus</name>
    <dbReference type="NCBI Taxonomy" id="2759956"/>
    <lineage>
        <taxon>Bacteria</taxon>
        <taxon>Bacillati</taxon>
        <taxon>Actinomycetota</taxon>
        <taxon>Actinomycetes</taxon>
        <taxon>Kitasatosporales</taxon>
        <taxon>Streptomycetaceae</taxon>
        <taxon>Streptomyces</taxon>
    </lineage>
</organism>
<accession>A0A7X1JBC2</accession>
<dbReference type="Proteomes" id="UP000584670">
    <property type="component" value="Unassembled WGS sequence"/>
</dbReference>
<name>A0A7X1JBC2_9ACTN</name>
<feature type="transmembrane region" description="Helical" evidence="2">
    <location>
        <begin position="278"/>
        <end position="298"/>
    </location>
</feature>
<feature type="transmembrane region" description="Helical" evidence="2">
    <location>
        <begin position="310"/>
        <end position="328"/>
    </location>
</feature>
<protein>
    <submittedName>
        <fullName evidence="3">Uncharacterized protein</fullName>
    </submittedName>
</protein>
<proteinExistence type="predicted"/>
<feature type="transmembrane region" description="Helical" evidence="2">
    <location>
        <begin position="337"/>
        <end position="357"/>
    </location>
</feature>
<keyword evidence="2" id="KW-0472">Membrane</keyword>
<keyword evidence="2" id="KW-0812">Transmembrane</keyword>
<feature type="compositionally biased region" description="Low complexity" evidence="1">
    <location>
        <begin position="25"/>
        <end position="35"/>
    </location>
</feature>
<sequence length="543" mass="58413">MTPPRIRNPRPARLLPGPRTPDDAPPQAEAAADPAAGPPAPPRRRRVRMLVDVVDQPDEVAYVTALFEERGWAVRPAEDEEAAPAVAHRTALVVEVRLHGARLGALRTATVEVERLVRQAELGAWVRDAALVEHERPARTTYYVHRALPTLGRPWIWLGGADEQRAVTVPAGPDSRQEAEAELTARTLGGRPFDPAAHALRVPGHSDADPPRDETPHERRVRLVWLGAGVAGLLVALVCGMYVVWAEGTWKLLPALLSTAGALPLGRTAKETRARGTAVQWAAGVMGTTAVAALGALLGQDSEPRQLLTGMLLGAFGLFTGAGVVLAVRRTFFTRHAAWLVPLSVPVLWSMVGWLGGQMHAAYLDRFDIRADAVPTSTLGRYSAAAEPMGLALGSAVFFVAVIGWLRHFHLGRDGSNRLFAVVVATLLGVVFALTAIGIGTRNAASAAGRAAENVGREGTRPPDYFGVYAHFVCVRPVDPDKPLPVDNGPAPTDHPVVSFGTAADWVWLWDPERRNGPVQESFAVRREDVRLLPATDPKTRSC</sequence>
<gene>
    <name evidence="3" type="ORF">H4N64_37670</name>
</gene>
<feature type="transmembrane region" description="Helical" evidence="2">
    <location>
        <begin position="250"/>
        <end position="266"/>
    </location>
</feature>
<evidence type="ECO:0000256" key="1">
    <source>
        <dbReference type="SAM" id="MobiDB-lite"/>
    </source>
</evidence>
<evidence type="ECO:0000313" key="4">
    <source>
        <dbReference type="Proteomes" id="UP000584670"/>
    </source>
</evidence>
<dbReference type="RefSeq" id="WP_186287107.1">
    <property type="nucleotide sequence ID" value="NZ_JACMSF010000068.1"/>
</dbReference>
<keyword evidence="2" id="KW-1133">Transmembrane helix</keyword>
<feature type="transmembrane region" description="Helical" evidence="2">
    <location>
        <begin position="419"/>
        <end position="440"/>
    </location>
</feature>
<dbReference type="AlphaFoldDB" id="A0A7X1JBC2"/>
<reference evidence="3 4" key="1">
    <citation type="submission" date="2020-08" db="EMBL/GenBank/DDBJ databases">
        <title>Streptomyces sp. PSKA01 genome sequencing and assembly.</title>
        <authorList>
            <person name="Mandal S."/>
            <person name="Maiti P.K."/>
            <person name="Das P."/>
        </authorList>
    </citation>
    <scope>NUCLEOTIDE SEQUENCE [LARGE SCALE GENOMIC DNA]</scope>
    <source>
        <strain evidence="3 4">PSKA01</strain>
    </source>
</reference>
<keyword evidence="4" id="KW-1185">Reference proteome</keyword>
<feature type="region of interest" description="Disordered" evidence="1">
    <location>
        <begin position="1"/>
        <end position="44"/>
    </location>
</feature>
<dbReference type="EMBL" id="JACMSF010000068">
    <property type="protein sequence ID" value="MBC2907145.1"/>
    <property type="molecule type" value="Genomic_DNA"/>
</dbReference>
<feature type="transmembrane region" description="Helical" evidence="2">
    <location>
        <begin position="223"/>
        <end position="244"/>
    </location>
</feature>
<comment type="caution">
    <text evidence="3">The sequence shown here is derived from an EMBL/GenBank/DDBJ whole genome shotgun (WGS) entry which is preliminary data.</text>
</comment>
<evidence type="ECO:0000256" key="2">
    <source>
        <dbReference type="SAM" id="Phobius"/>
    </source>
</evidence>
<evidence type="ECO:0000313" key="3">
    <source>
        <dbReference type="EMBL" id="MBC2907145.1"/>
    </source>
</evidence>
<feature type="transmembrane region" description="Helical" evidence="2">
    <location>
        <begin position="389"/>
        <end position="407"/>
    </location>
</feature>